<evidence type="ECO:0000256" key="2">
    <source>
        <dbReference type="ARBA" id="ARBA00022475"/>
    </source>
</evidence>
<evidence type="ECO:0000256" key="3">
    <source>
        <dbReference type="ARBA" id="ARBA00022692"/>
    </source>
</evidence>
<evidence type="ECO:0000256" key="8">
    <source>
        <dbReference type="SAM" id="Phobius"/>
    </source>
</evidence>
<evidence type="ECO:0000259" key="9">
    <source>
        <dbReference type="Pfam" id="PF18967"/>
    </source>
</evidence>
<keyword evidence="2" id="KW-1003">Cell membrane</keyword>
<protein>
    <recommendedName>
        <fullName evidence="9">Pycsar effector protein domain-containing protein</fullName>
    </recommendedName>
</protein>
<keyword evidence="6" id="KW-0051">Antiviral defense</keyword>
<evidence type="ECO:0000256" key="6">
    <source>
        <dbReference type="ARBA" id="ARBA00023118"/>
    </source>
</evidence>
<dbReference type="Proteomes" id="UP000643165">
    <property type="component" value="Unassembled WGS sequence"/>
</dbReference>
<reference evidence="10 11" key="1">
    <citation type="submission" date="2021-01" db="EMBL/GenBank/DDBJ databases">
        <title>Whole genome shotgun sequence of Verrucosispora lutea NBRC 106530.</title>
        <authorList>
            <person name="Komaki H."/>
            <person name="Tamura T."/>
        </authorList>
    </citation>
    <scope>NUCLEOTIDE SEQUENCE [LARGE SCALE GENOMIC DNA]</scope>
    <source>
        <strain evidence="10 11">NBRC 106530</strain>
    </source>
</reference>
<accession>A0ABQ4IPT1</accession>
<evidence type="ECO:0000256" key="4">
    <source>
        <dbReference type="ARBA" id="ARBA00022741"/>
    </source>
</evidence>
<evidence type="ECO:0000256" key="5">
    <source>
        <dbReference type="ARBA" id="ARBA00022989"/>
    </source>
</evidence>
<keyword evidence="11" id="KW-1185">Reference proteome</keyword>
<evidence type="ECO:0000313" key="11">
    <source>
        <dbReference type="Proteomes" id="UP000643165"/>
    </source>
</evidence>
<dbReference type="EMBL" id="BOPB01000002">
    <property type="protein sequence ID" value="GIJ19947.1"/>
    <property type="molecule type" value="Genomic_DNA"/>
</dbReference>
<evidence type="ECO:0000313" key="10">
    <source>
        <dbReference type="EMBL" id="GIJ19947.1"/>
    </source>
</evidence>
<sequence length="158" mass="17142">MEEQRLAERLLVHNREEIDRADGKAVHGLAIAGTAVGAAVGFVLGGAGSRQHLGPVDTWCWWVAGALWIVGTVNLLLALYPRLRGEHGDDQIAFFGHVGAMDRQQLAHALRQAAAQPLVGLVSELYWTSRIVIVKYRFIRAGLACLCLSFVSLAALAF</sequence>
<dbReference type="InterPro" id="IPR043760">
    <property type="entry name" value="PycTM_dom"/>
</dbReference>
<name>A0ABQ4IPT1_9ACTN</name>
<comment type="subcellular location">
    <subcellularLocation>
        <location evidence="1">Cell membrane</location>
    </subcellularLocation>
</comment>
<keyword evidence="4" id="KW-0547">Nucleotide-binding</keyword>
<proteinExistence type="predicted"/>
<keyword evidence="5 8" id="KW-1133">Transmembrane helix</keyword>
<comment type="caution">
    <text evidence="10">The sequence shown here is derived from an EMBL/GenBank/DDBJ whole genome shotgun (WGS) entry which is preliminary data.</text>
</comment>
<feature type="transmembrane region" description="Helical" evidence="8">
    <location>
        <begin position="138"/>
        <end position="157"/>
    </location>
</feature>
<feature type="transmembrane region" description="Helical" evidence="8">
    <location>
        <begin position="59"/>
        <end position="80"/>
    </location>
</feature>
<dbReference type="RefSeq" id="WP_203992714.1">
    <property type="nucleotide sequence ID" value="NZ_BOPB01000002.1"/>
</dbReference>
<dbReference type="Pfam" id="PF18967">
    <property type="entry name" value="PycTM"/>
    <property type="match status" value="1"/>
</dbReference>
<evidence type="ECO:0000256" key="1">
    <source>
        <dbReference type="ARBA" id="ARBA00004236"/>
    </source>
</evidence>
<gene>
    <name evidence="10" type="ORF">Vlu01_05710</name>
</gene>
<feature type="transmembrane region" description="Helical" evidence="8">
    <location>
        <begin position="25"/>
        <end position="47"/>
    </location>
</feature>
<keyword evidence="3 8" id="KW-0812">Transmembrane</keyword>
<evidence type="ECO:0000256" key="7">
    <source>
        <dbReference type="ARBA" id="ARBA00023136"/>
    </source>
</evidence>
<keyword evidence="7 8" id="KW-0472">Membrane</keyword>
<feature type="domain" description="Pycsar effector protein" evidence="9">
    <location>
        <begin position="7"/>
        <end position="157"/>
    </location>
</feature>
<organism evidence="10 11">
    <name type="scientific">Micromonospora lutea</name>
    <dbReference type="NCBI Taxonomy" id="419825"/>
    <lineage>
        <taxon>Bacteria</taxon>
        <taxon>Bacillati</taxon>
        <taxon>Actinomycetota</taxon>
        <taxon>Actinomycetes</taxon>
        <taxon>Micromonosporales</taxon>
        <taxon>Micromonosporaceae</taxon>
        <taxon>Micromonospora</taxon>
    </lineage>
</organism>